<keyword evidence="9" id="KW-0175">Coiled coil</keyword>
<dbReference type="GO" id="GO:0005829">
    <property type="term" value="C:cytosol"/>
    <property type="evidence" value="ECO:0007669"/>
    <property type="project" value="TreeGrafter"/>
</dbReference>
<dbReference type="FunFam" id="3.40.50.10050:FF:000001">
    <property type="entry name" value="Translation initiation factor IF-2"/>
    <property type="match status" value="1"/>
</dbReference>
<gene>
    <name evidence="12" type="ORF">A3A57_01025</name>
</gene>
<dbReference type="InterPro" id="IPR000178">
    <property type="entry name" value="TF_IF2_bacterial-like"/>
</dbReference>
<dbReference type="InterPro" id="IPR027417">
    <property type="entry name" value="P-loop_NTPase"/>
</dbReference>
<dbReference type="InterPro" id="IPR005225">
    <property type="entry name" value="Small_GTP-bd"/>
</dbReference>
<dbReference type="InterPro" id="IPR009000">
    <property type="entry name" value="Transl_B-barrel_sf"/>
</dbReference>
<dbReference type="Gene3D" id="3.40.50.300">
    <property type="entry name" value="P-loop containing nucleotide triphosphate hydrolases"/>
    <property type="match status" value="1"/>
</dbReference>
<sequence>MAKENTSKFEKTPTTTKERKRPPVVAILGHVDHGKTSLLDYIRKSAVAQKEAGGITQHIGAYQIDHKGEKTTFIDTPGHEAFSQMRARGGQVSDIAVLVVAADDGVMPQTKESIAHIKAAGIPLLVAINKIDIPGVSVDKVKNQLSKEGVNVEEYGGDTVVVPVSAKTGQGVEDLLEMIDLLAQMSELKETQDLPFKGVVIESRLDKFRGSVATIIVKEGVLKVRDKLYTETTSGKVRSLLDFLGKSVREAAPSTPIEVLGFSKPPRVGDVVLQTTPAPVEEKEEKKLSLRDRIVEPTVDEIRLIIKADVAGSIEAIENSIESLKKENQKVKIYFSDTGDITESDVLLASATRSLIVGFNVGTASGAARLATEEKVLIRNFKIIYELLDELREGL</sequence>
<evidence type="ECO:0000256" key="7">
    <source>
        <dbReference type="NCBIfam" id="TIGR00487"/>
    </source>
</evidence>
<dbReference type="Pfam" id="PF11987">
    <property type="entry name" value="IF-2"/>
    <property type="match status" value="1"/>
</dbReference>
<dbReference type="InterPro" id="IPR023115">
    <property type="entry name" value="TIF_IF2_dom3"/>
</dbReference>
<dbReference type="Pfam" id="PF22042">
    <property type="entry name" value="EF-G_D2"/>
    <property type="match status" value="1"/>
</dbReference>
<dbReference type="Gene3D" id="3.40.50.10050">
    <property type="entry name" value="Translation initiation factor IF- 2, domain 3"/>
    <property type="match status" value="1"/>
</dbReference>
<evidence type="ECO:0000313" key="12">
    <source>
        <dbReference type="EMBL" id="OGY32737.1"/>
    </source>
</evidence>
<dbReference type="InterPro" id="IPR044145">
    <property type="entry name" value="IF2_II"/>
</dbReference>
<feature type="region of interest" description="Disordered" evidence="10">
    <location>
        <begin position="1"/>
        <end position="22"/>
    </location>
</feature>
<evidence type="ECO:0000256" key="8">
    <source>
        <dbReference type="RuleBase" id="RU000644"/>
    </source>
</evidence>
<dbReference type="InterPro" id="IPR053905">
    <property type="entry name" value="EF-G-like_DII"/>
</dbReference>
<dbReference type="GO" id="GO:0003743">
    <property type="term" value="F:translation initiation factor activity"/>
    <property type="evidence" value="ECO:0007669"/>
    <property type="project" value="UniProtKB-UniRule"/>
</dbReference>
<dbReference type="EMBL" id="MHDA01000007">
    <property type="protein sequence ID" value="OGY32737.1"/>
    <property type="molecule type" value="Genomic_DNA"/>
</dbReference>
<evidence type="ECO:0000256" key="3">
    <source>
        <dbReference type="ARBA" id="ARBA00022540"/>
    </source>
</evidence>
<dbReference type="InterPro" id="IPR036925">
    <property type="entry name" value="TIF_IF2_dom3_sf"/>
</dbReference>
<dbReference type="CDD" id="cd01887">
    <property type="entry name" value="IF2_eIF5B"/>
    <property type="match status" value="1"/>
</dbReference>
<dbReference type="PANTHER" id="PTHR43381:SF5">
    <property type="entry name" value="TR-TYPE G DOMAIN-CONTAINING PROTEIN"/>
    <property type="match status" value="1"/>
</dbReference>
<feature type="compositionally biased region" description="Basic and acidic residues" evidence="10">
    <location>
        <begin position="1"/>
        <end position="11"/>
    </location>
</feature>
<dbReference type="PROSITE" id="PS51722">
    <property type="entry name" value="G_TR_2"/>
    <property type="match status" value="1"/>
</dbReference>
<dbReference type="NCBIfam" id="TIGR00487">
    <property type="entry name" value="IF-2"/>
    <property type="match status" value="1"/>
</dbReference>
<name>A0A1G1X035_9BACT</name>
<feature type="coiled-coil region" evidence="9">
    <location>
        <begin position="307"/>
        <end position="334"/>
    </location>
</feature>
<dbReference type="SUPFAM" id="SSF52156">
    <property type="entry name" value="Initiation factor IF2/eIF5b, domain 3"/>
    <property type="match status" value="1"/>
</dbReference>
<reference evidence="12 13" key="1">
    <citation type="journal article" date="2016" name="Nat. Commun.">
        <title>Thousands of microbial genomes shed light on interconnected biogeochemical processes in an aquifer system.</title>
        <authorList>
            <person name="Anantharaman K."/>
            <person name="Brown C.T."/>
            <person name="Hug L.A."/>
            <person name="Sharon I."/>
            <person name="Castelle C.J."/>
            <person name="Probst A.J."/>
            <person name="Thomas B.C."/>
            <person name="Singh A."/>
            <person name="Wilkins M.J."/>
            <person name="Karaoz U."/>
            <person name="Brodie E.L."/>
            <person name="Williams K.H."/>
            <person name="Hubbard S.S."/>
            <person name="Banfield J.F."/>
        </authorList>
    </citation>
    <scope>NUCLEOTIDE SEQUENCE [LARGE SCALE GENOMIC DNA]</scope>
</reference>
<keyword evidence="6" id="KW-0342">GTP-binding</keyword>
<comment type="caution">
    <text evidence="12">The sequence shown here is derived from an EMBL/GenBank/DDBJ whole genome shotgun (WGS) entry which is preliminary data.</text>
</comment>
<dbReference type="InterPro" id="IPR015760">
    <property type="entry name" value="TIF_IF2"/>
</dbReference>
<evidence type="ECO:0000259" key="11">
    <source>
        <dbReference type="PROSITE" id="PS51722"/>
    </source>
</evidence>
<comment type="similarity">
    <text evidence="1 8">Belongs to the TRAFAC class translation factor GTPase superfamily. Classic translation factor GTPase family. IF-2 subfamily.</text>
</comment>
<evidence type="ECO:0000256" key="5">
    <source>
        <dbReference type="ARBA" id="ARBA00022917"/>
    </source>
</evidence>
<evidence type="ECO:0000256" key="6">
    <source>
        <dbReference type="ARBA" id="ARBA00023134"/>
    </source>
</evidence>
<dbReference type="Pfam" id="PF00009">
    <property type="entry name" value="GTP_EFTU"/>
    <property type="match status" value="1"/>
</dbReference>
<keyword evidence="5 8" id="KW-0648">Protein biosynthesis</keyword>
<dbReference type="GO" id="GO:0003924">
    <property type="term" value="F:GTPase activity"/>
    <property type="evidence" value="ECO:0007669"/>
    <property type="project" value="InterPro"/>
</dbReference>
<dbReference type="GO" id="GO:0005525">
    <property type="term" value="F:GTP binding"/>
    <property type="evidence" value="ECO:0007669"/>
    <property type="project" value="UniProtKB-KW"/>
</dbReference>
<evidence type="ECO:0000313" key="13">
    <source>
        <dbReference type="Proteomes" id="UP000179279"/>
    </source>
</evidence>
<evidence type="ECO:0000256" key="4">
    <source>
        <dbReference type="ARBA" id="ARBA00022741"/>
    </source>
</evidence>
<dbReference type="Gene3D" id="2.40.30.10">
    <property type="entry name" value="Translation factors"/>
    <property type="match status" value="1"/>
</dbReference>
<evidence type="ECO:0000256" key="2">
    <source>
        <dbReference type="ARBA" id="ARBA00020675"/>
    </source>
</evidence>
<dbReference type="SUPFAM" id="SSF52540">
    <property type="entry name" value="P-loop containing nucleoside triphosphate hydrolases"/>
    <property type="match status" value="1"/>
</dbReference>
<dbReference type="FunFam" id="3.40.50.300:FF:000019">
    <property type="entry name" value="Translation initiation factor IF-2"/>
    <property type="match status" value="1"/>
</dbReference>
<feature type="non-terminal residue" evidence="12">
    <location>
        <position position="395"/>
    </location>
</feature>
<dbReference type="Proteomes" id="UP000179279">
    <property type="component" value="Unassembled WGS sequence"/>
</dbReference>
<feature type="domain" description="Tr-type G" evidence="11">
    <location>
        <begin position="20"/>
        <end position="189"/>
    </location>
</feature>
<dbReference type="AlphaFoldDB" id="A0A1G1X035"/>
<dbReference type="InterPro" id="IPR000795">
    <property type="entry name" value="T_Tr_GTP-bd_dom"/>
</dbReference>
<dbReference type="NCBIfam" id="TIGR00231">
    <property type="entry name" value="small_GTP"/>
    <property type="match status" value="1"/>
</dbReference>
<proteinExistence type="inferred from homology"/>
<dbReference type="CDD" id="cd03702">
    <property type="entry name" value="IF2_mtIF2_II"/>
    <property type="match status" value="1"/>
</dbReference>
<keyword evidence="3 8" id="KW-0396">Initiation factor</keyword>
<evidence type="ECO:0000256" key="10">
    <source>
        <dbReference type="SAM" id="MobiDB-lite"/>
    </source>
</evidence>
<dbReference type="SUPFAM" id="SSF50447">
    <property type="entry name" value="Translation proteins"/>
    <property type="match status" value="1"/>
</dbReference>
<evidence type="ECO:0000256" key="9">
    <source>
        <dbReference type="SAM" id="Coils"/>
    </source>
</evidence>
<organism evidence="12 13">
    <name type="scientific">Candidatus Woykebacteria bacterium RIFCSPLOWO2_01_FULL_41_12</name>
    <dbReference type="NCBI Taxonomy" id="1802604"/>
    <lineage>
        <taxon>Bacteria</taxon>
        <taxon>Candidatus Woykeibacteriota</taxon>
    </lineage>
</organism>
<protein>
    <recommendedName>
        <fullName evidence="2 7">Translation initiation factor IF-2</fullName>
    </recommendedName>
</protein>
<accession>A0A1G1X035</accession>
<comment type="function">
    <text evidence="8">One of the essential components for the initiation of protein synthesis. Protects formylmethionyl-tRNA from spontaneous hydrolysis and promotes its binding to the 30S ribosomal subunits. Also involved in the hydrolysis of GTP during the formation of the 70S ribosomal complex.</text>
</comment>
<dbReference type="PANTHER" id="PTHR43381">
    <property type="entry name" value="TRANSLATION INITIATION FACTOR IF-2-RELATED"/>
    <property type="match status" value="1"/>
</dbReference>
<evidence type="ECO:0000256" key="1">
    <source>
        <dbReference type="ARBA" id="ARBA00007733"/>
    </source>
</evidence>
<keyword evidence="4" id="KW-0547">Nucleotide-binding</keyword>